<dbReference type="PANTHER" id="PTHR11618:SF13">
    <property type="entry name" value="TRANSCRIPTION INITIATION FACTOR IIB"/>
    <property type="match status" value="1"/>
</dbReference>
<keyword evidence="3" id="KW-0677">Repeat</keyword>
<proteinExistence type="inferred from homology"/>
<dbReference type="InterPro" id="IPR000812">
    <property type="entry name" value="TFIIB"/>
</dbReference>
<keyword evidence="8" id="KW-1185">Reference proteome</keyword>
<dbReference type="GO" id="GO:0097550">
    <property type="term" value="C:transcription preinitiation complex"/>
    <property type="evidence" value="ECO:0007669"/>
    <property type="project" value="TreeGrafter"/>
</dbReference>
<name>A0A8T4GG74_9EURY</name>
<dbReference type="InterPro" id="IPR023486">
    <property type="entry name" value="TFIIB_CS"/>
</dbReference>
<evidence type="ECO:0000256" key="1">
    <source>
        <dbReference type="ARBA" id="ARBA00010857"/>
    </source>
</evidence>
<dbReference type="PROSITE" id="PS00782">
    <property type="entry name" value="TFIIB"/>
    <property type="match status" value="2"/>
</dbReference>
<comment type="caution">
    <text evidence="7">The sequence shown here is derived from an EMBL/GenBank/DDBJ whole genome shotgun (WGS) entry which is preliminary data.</text>
</comment>
<organism evidence="7 8">
    <name type="scientific">Halorubrum alkaliphilum</name>
    <dbReference type="NCBI Taxonomy" id="261290"/>
    <lineage>
        <taxon>Archaea</taxon>
        <taxon>Methanobacteriati</taxon>
        <taxon>Methanobacteriota</taxon>
        <taxon>Stenosarchaea group</taxon>
        <taxon>Halobacteria</taxon>
        <taxon>Halobacteriales</taxon>
        <taxon>Haloferacaceae</taxon>
        <taxon>Halorubrum</taxon>
    </lineage>
</organism>
<feature type="domain" description="Cyclin-like" evidence="6">
    <location>
        <begin position="1"/>
        <end position="77"/>
    </location>
</feature>
<dbReference type="PANTHER" id="PTHR11618">
    <property type="entry name" value="TRANSCRIPTION INITIATION FACTOR IIB-RELATED"/>
    <property type="match status" value="1"/>
</dbReference>
<dbReference type="SMART" id="SM00385">
    <property type="entry name" value="CYCLIN"/>
    <property type="match status" value="2"/>
</dbReference>
<dbReference type="Gene3D" id="1.10.472.10">
    <property type="entry name" value="Cyclin-like"/>
    <property type="match status" value="2"/>
</dbReference>
<keyword evidence="5" id="KW-0804">Transcription</keyword>
<dbReference type="AlphaFoldDB" id="A0A8T4GG74"/>
<reference evidence="7" key="1">
    <citation type="submission" date="2021-03" db="EMBL/GenBank/DDBJ databases">
        <title>Genomic Encyclopedia of Type Strains, Phase IV (KMG-IV): sequencing the most valuable type-strain genomes for metagenomic binning, comparative biology and taxonomic classification.</title>
        <authorList>
            <person name="Goeker M."/>
        </authorList>
    </citation>
    <scope>NUCLEOTIDE SEQUENCE</scope>
    <source>
        <strain evidence="7">DSM 23564</strain>
    </source>
</reference>
<dbReference type="SUPFAM" id="SSF47954">
    <property type="entry name" value="Cyclin-like"/>
    <property type="match status" value="2"/>
</dbReference>
<evidence type="ECO:0000313" key="7">
    <source>
        <dbReference type="EMBL" id="MBP1923534.1"/>
    </source>
</evidence>
<dbReference type="GO" id="GO:0070897">
    <property type="term" value="P:transcription preinitiation complex assembly"/>
    <property type="evidence" value="ECO:0007669"/>
    <property type="project" value="InterPro"/>
</dbReference>
<evidence type="ECO:0000256" key="3">
    <source>
        <dbReference type="ARBA" id="ARBA00022737"/>
    </source>
</evidence>
<evidence type="ECO:0000256" key="2">
    <source>
        <dbReference type="ARBA" id="ARBA00013932"/>
    </source>
</evidence>
<keyword evidence="4" id="KW-0805">Transcription regulation</keyword>
<dbReference type="PRINTS" id="PR00685">
    <property type="entry name" value="TIFACTORIIB"/>
</dbReference>
<evidence type="ECO:0000313" key="8">
    <source>
        <dbReference type="Proteomes" id="UP000823588"/>
    </source>
</evidence>
<evidence type="ECO:0000256" key="4">
    <source>
        <dbReference type="ARBA" id="ARBA00023015"/>
    </source>
</evidence>
<feature type="domain" description="Cyclin-like" evidence="6">
    <location>
        <begin position="90"/>
        <end position="171"/>
    </location>
</feature>
<dbReference type="EMBL" id="JAGGKQ010000023">
    <property type="protein sequence ID" value="MBP1923534.1"/>
    <property type="molecule type" value="Genomic_DNA"/>
</dbReference>
<dbReference type="GO" id="GO:0017025">
    <property type="term" value="F:TBP-class protein binding"/>
    <property type="evidence" value="ECO:0007669"/>
    <property type="project" value="InterPro"/>
</dbReference>
<evidence type="ECO:0000256" key="5">
    <source>
        <dbReference type="ARBA" id="ARBA00023163"/>
    </source>
</evidence>
<evidence type="ECO:0000259" key="6">
    <source>
        <dbReference type="SMART" id="SM00385"/>
    </source>
</evidence>
<dbReference type="InterPro" id="IPR013763">
    <property type="entry name" value="Cyclin-like_dom"/>
</dbReference>
<comment type="similarity">
    <text evidence="1">Belongs to the TFIIB family.</text>
</comment>
<dbReference type="InterPro" id="IPR013150">
    <property type="entry name" value="TFIIB_cyclin"/>
</dbReference>
<gene>
    <name evidence="7" type="ORF">J2751_002576</name>
</gene>
<dbReference type="Proteomes" id="UP000823588">
    <property type="component" value="Unassembled WGS sequence"/>
</dbReference>
<dbReference type="Pfam" id="PF00382">
    <property type="entry name" value="TFIIB"/>
    <property type="match status" value="2"/>
</dbReference>
<dbReference type="InterPro" id="IPR036915">
    <property type="entry name" value="Cyclin-like_sf"/>
</dbReference>
<sequence length="179" mass="19371">MAAALGVPDCTRETASVIYRQALDDGLLPGRAVEAVASASLYAASRMDGIPRSINEIATVSRVKQLRVERAYRHISRELGLKIFPTDPSAFIGRLASDVDCKPATEQRARQLVKAARKEGVHSGKHPVGIAAGALYAAARLCDEQIRQVDISRAADVSEVTIRNRYPEILAAADCDDWT</sequence>
<protein>
    <recommendedName>
        <fullName evidence="2">Transcription initiation factor IIB</fullName>
    </recommendedName>
</protein>
<accession>A0A8T4GG74</accession>